<reference evidence="2 4" key="1">
    <citation type="journal article" date="2012" name="Nature">
        <title>Algal genomes reveal evolutionary mosaicism and the fate of nucleomorphs.</title>
        <authorList>
            <consortium name="DOE Joint Genome Institute"/>
            <person name="Curtis B.A."/>
            <person name="Tanifuji G."/>
            <person name="Burki F."/>
            <person name="Gruber A."/>
            <person name="Irimia M."/>
            <person name="Maruyama S."/>
            <person name="Arias M.C."/>
            <person name="Ball S.G."/>
            <person name="Gile G.H."/>
            <person name="Hirakawa Y."/>
            <person name="Hopkins J.F."/>
            <person name="Kuo A."/>
            <person name="Rensing S.A."/>
            <person name="Schmutz J."/>
            <person name="Symeonidi A."/>
            <person name="Elias M."/>
            <person name="Eveleigh R.J."/>
            <person name="Herman E.K."/>
            <person name="Klute M.J."/>
            <person name="Nakayama T."/>
            <person name="Obornik M."/>
            <person name="Reyes-Prieto A."/>
            <person name="Armbrust E.V."/>
            <person name="Aves S.J."/>
            <person name="Beiko R.G."/>
            <person name="Coutinho P."/>
            <person name="Dacks J.B."/>
            <person name="Durnford D.G."/>
            <person name="Fast N.M."/>
            <person name="Green B.R."/>
            <person name="Grisdale C.J."/>
            <person name="Hempel F."/>
            <person name="Henrissat B."/>
            <person name="Hoppner M.P."/>
            <person name="Ishida K."/>
            <person name="Kim E."/>
            <person name="Koreny L."/>
            <person name="Kroth P.G."/>
            <person name="Liu Y."/>
            <person name="Malik S.B."/>
            <person name="Maier U.G."/>
            <person name="McRose D."/>
            <person name="Mock T."/>
            <person name="Neilson J.A."/>
            <person name="Onodera N.T."/>
            <person name="Poole A.M."/>
            <person name="Pritham E.J."/>
            <person name="Richards T.A."/>
            <person name="Rocap G."/>
            <person name="Roy S.W."/>
            <person name="Sarai C."/>
            <person name="Schaack S."/>
            <person name="Shirato S."/>
            <person name="Slamovits C.H."/>
            <person name="Spencer D.F."/>
            <person name="Suzuki S."/>
            <person name="Worden A.Z."/>
            <person name="Zauner S."/>
            <person name="Barry K."/>
            <person name="Bell C."/>
            <person name="Bharti A.K."/>
            <person name="Crow J.A."/>
            <person name="Grimwood J."/>
            <person name="Kramer R."/>
            <person name="Lindquist E."/>
            <person name="Lucas S."/>
            <person name="Salamov A."/>
            <person name="McFadden G.I."/>
            <person name="Lane C.E."/>
            <person name="Keeling P.J."/>
            <person name="Gray M.W."/>
            <person name="Grigoriev I.V."/>
            <person name="Archibald J.M."/>
        </authorList>
    </citation>
    <scope>NUCLEOTIDE SEQUENCE</scope>
    <source>
        <strain evidence="2 4">CCMP2712</strain>
    </source>
</reference>
<feature type="transmembrane region" description="Helical" evidence="1">
    <location>
        <begin position="337"/>
        <end position="355"/>
    </location>
</feature>
<organism evidence="2">
    <name type="scientific">Guillardia theta (strain CCMP2712)</name>
    <name type="common">Cryptophyte</name>
    <dbReference type="NCBI Taxonomy" id="905079"/>
    <lineage>
        <taxon>Eukaryota</taxon>
        <taxon>Cryptophyceae</taxon>
        <taxon>Pyrenomonadales</taxon>
        <taxon>Geminigeraceae</taxon>
        <taxon>Guillardia</taxon>
    </lineage>
</organism>
<feature type="transmembrane region" description="Helical" evidence="1">
    <location>
        <begin position="287"/>
        <end position="306"/>
    </location>
</feature>
<gene>
    <name evidence="2" type="ORF">GUITHDRAFT_166803</name>
</gene>
<dbReference type="RefSeq" id="XP_005818908.1">
    <property type="nucleotide sequence ID" value="XM_005818851.1"/>
</dbReference>
<keyword evidence="1" id="KW-0812">Transmembrane</keyword>
<dbReference type="PaxDb" id="55529-EKX31928"/>
<reference evidence="3" key="3">
    <citation type="submission" date="2015-06" db="UniProtKB">
        <authorList>
            <consortium name="EnsemblProtists"/>
        </authorList>
    </citation>
    <scope>IDENTIFICATION</scope>
</reference>
<protein>
    <submittedName>
        <fullName evidence="2 3">Uncharacterized protein</fullName>
    </submittedName>
</protein>
<evidence type="ECO:0000313" key="2">
    <source>
        <dbReference type="EMBL" id="EKX31928.1"/>
    </source>
</evidence>
<feature type="transmembrane region" description="Helical" evidence="1">
    <location>
        <begin position="256"/>
        <end position="275"/>
    </location>
</feature>
<feature type="transmembrane region" description="Helical" evidence="1">
    <location>
        <begin position="361"/>
        <end position="377"/>
    </location>
</feature>
<dbReference type="EnsemblProtists" id="EKX31928">
    <property type="protein sequence ID" value="EKX31928"/>
    <property type="gene ID" value="GUITHDRAFT_166803"/>
</dbReference>
<keyword evidence="1" id="KW-1133">Transmembrane helix</keyword>
<name>L1I6P7_GUITC</name>
<dbReference type="AlphaFoldDB" id="L1I6P7"/>
<accession>L1I6P7</accession>
<dbReference type="KEGG" id="gtt:GUITHDRAFT_166803"/>
<reference evidence="4" key="2">
    <citation type="submission" date="2012-11" db="EMBL/GenBank/DDBJ databases">
        <authorList>
            <person name="Kuo A."/>
            <person name="Curtis B.A."/>
            <person name="Tanifuji G."/>
            <person name="Burki F."/>
            <person name="Gruber A."/>
            <person name="Irimia M."/>
            <person name="Maruyama S."/>
            <person name="Arias M.C."/>
            <person name="Ball S.G."/>
            <person name="Gile G.H."/>
            <person name="Hirakawa Y."/>
            <person name="Hopkins J.F."/>
            <person name="Rensing S.A."/>
            <person name="Schmutz J."/>
            <person name="Symeonidi A."/>
            <person name="Elias M."/>
            <person name="Eveleigh R.J."/>
            <person name="Herman E.K."/>
            <person name="Klute M.J."/>
            <person name="Nakayama T."/>
            <person name="Obornik M."/>
            <person name="Reyes-Prieto A."/>
            <person name="Armbrust E.V."/>
            <person name="Aves S.J."/>
            <person name="Beiko R.G."/>
            <person name="Coutinho P."/>
            <person name="Dacks J.B."/>
            <person name="Durnford D.G."/>
            <person name="Fast N.M."/>
            <person name="Green B.R."/>
            <person name="Grisdale C."/>
            <person name="Hempe F."/>
            <person name="Henrissat B."/>
            <person name="Hoppner M.P."/>
            <person name="Ishida K.-I."/>
            <person name="Kim E."/>
            <person name="Koreny L."/>
            <person name="Kroth P.G."/>
            <person name="Liu Y."/>
            <person name="Malik S.-B."/>
            <person name="Maier U.G."/>
            <person name="McRose D."/>
            <person name="Mock T."/>
            <person name="Neilson J.A."/>
            <person name="Onodera N.T."/>
            <person name="Poole A.M."/>
            <person name="Pritham E.J."/>
            <person name="Richards T.A."/>
            <person name="Rocap G."/>
            <person name="Roy S.W."/>
            <person name="Sarai C."/>
            <person name="Schaack S."/>
            <person name="Shirato S."/>
            <person name="Slamovits C.H."/>
            <person name="Spencer D.F."/>
            <person name="Suzuki S."/>
            <person name="Worden A.Z."/>
            <person name="Zauner S."/>
            <person name="Barry K."/>
            <person name="Bell C."/>
            <person name="Bharti A.K."/>
            <person name="Crow J.A."/>
            <person name="Grimwood J."/>
            <person name="Kramer R."/>
            <person name="Lindquist E."/>
            <person name="Lucas S."/>
            <person name="Salamov A."/>
            <person name="McFadden G.I."/>
            <person name="Lane C.E."/>
            <person name="Keeling P.J."/>
            <person name="Gray M.W."/>
            <person name="Grigoriev I.V."/>
            <person name="Archibald J.M."/>
        </authorList>
    </citation>
    <scope>NUCLEOTIDE SEQUENCE</scope>
    <source>
        <strain evidence="4">CCMP2712</strain>
    </source>
</reference>
<dbReference type="Proteomes" id="UP000011087">
    <property type="component" value="Unassembled WGS sequence"/>
</dbReference>
<evidence type="ECO:0000313" key="4">
    <source>
        <dbReference type="Proteomes" id="UP000011087"/>
    </source>
</evidence>
<feature type="transmembrane region" description="Helical" evidence="1">
    <location>
        <begin position="85"/>
        <end position="102"/>
    </location>
</feature>
<keyword evidence="1" id="KW-0472">Membrane</keyword>
<sequence length="398" mass="45355">MIDLDLDPRVGLQQTMDSGCFSVEHDTSKCSRDCEDILDWYKRLVDQECTLDSRLLGFREGFHRVPDTSVFFCSRSGLAALSRRLFQFILIIFAAMTGHNLLNLVKRMSNGELQTYRHYNFTVIECRSRALDPEFLPHISSFGMLRDGKDRRFASVKKEVVSEMYVRNGSMIVSYLEAVDTNGFYFVTSTSDPEWDPVRFMVYGSNDLVSWKHIGSSSWHFNIFDFSFTLHNGHFDTAMERSRVHTFDMRTPQPEAFLLVTICVIKTLGLCMAALFGMMNKEIIGKYALVCAFGINTVLNLACAYLDQENRIMLVMSTLFCAAHMIIWTAERRLIESYGILFGLGAAYGLVTGGPNQSVDMEQIFIGLILIIVIYANRYRIISGSRRLVHNDRIAAPE</sequence>
<evidence type="ECO:0000256" key="1">
    <source>
        <dbReference type="SAM" id="Phobius"/>
    </source>
</evidence>
<dbReference type="EMBL" id="JH993225">
    <property type="protein sequence ID" value="EKX31928.1"/>
    <property type="molecule type" value="Genomic_DNA"/>
</dbReference>
<dbReference type="GeneID" id="17288654"/>
<keyword evidence="4" id="KW-1185">Reference proteome</keyword>
<dbReference type="HOGENOM" id="CLU_693464_0_0_1"/>
<proteinExistence type="predicted"/>
<evidence type="ECO:0000313" key="3">
    <source>
        <dbReference type="EnsemblProtists" id="EKX31928"/>
    </source>
</evidence>